<dbReference type="InterPro" id="IPR053924">
    <property type="entry name" value="RecX_HTH_2nd"/>
</dbReference>
<dbReference type="PANTHER" id="PTHR33602:SF1">
    <property type="entry name" value="REGULATORY PROTEIN RECX FAMILY PROTEIN"/>
    <property type="match status" value="1"/>
</dbReference>
<organism evidence="9 10">
    <name type="scientific">Protaetiibacter larvae</name>
    <dbReference type="NCBI Taxonomy" id="2592654"/>
    <lineage>
        <taxon>Bacteria</taxon>
        <taxon>Bacillati</taxon>
        <taxon>Actinomycetota</taxon>
        <taxon>Actinomycetes</taxon>
        <taxon>Micrococcales</taxon>
        <taxon>Microbacteriaceae</taxon>
        <taxon>Protaetiibacter</taxon>
    </lineage>
</organism>
<name>A0A5C1Y9B5_9MICO</name>
<comment type="function">
    <text evidence="5">Modulates RecA activity.</text>
</comment>
<evidence type="ECO:0000256" key="3">
    <source>
        <dbReference type="ARBA" id="ARBA00018111"/>
    </source>
</evidence>
<keyword evidence="10" id="KW-1185">Reference proteome</keyword>
<evidence type="ECO:0000256" key="1">
    <source>
        <dbReference type="ARBA" id="ARBA00004496"/>
    </source>
</evidence>
<gene>
    <name evidence="5" type="primary">recX</name>
    <name evidence="9" type="ORF">FLP23_07515</name>
</gene>
<dbReference type="AlphaFoldDB" id="A0A5C1Y9B5"/>
<protein>
    <recommendedName>
        <fullName evidence="3 5">Regulatory protein RecX</fullName>
    </recommendedName>
</protein>
<dbReference type="EMBL" id="CP043504">
    <property type="protein sequence ID" value="QEO09865.1"/>
    <property type="molecule type" value="Genomic_DNA"/>
</dbReference>
<sequence>MTRMDGTEDRLAPVSYLFGSASDSADEPRSECDEIESLLANGLSDELARAAEASQRALARRALSRREVERVLRDKGFSEDAIGTELARLSAYGLVDDSALAQDLVASLQERKGLGRTAIAAELARRLLVPSAIAYALELVDSGDELARARELAGKRAGQLGGLDRDTAVRRLSGYLARRGYSGSTVRAAVEQALPASSPRPVVRFR</sequence>
<dbReference type="HAMAP" id="MF_01114">
    <property type="entry name" value="RecX"/>
    <property type="match status" value="1"/>
</dbReference>
<dbReference type="InterPro" id="IPR003783">
    <property type="entry name" value="Regulatory_RecX"/>
</dbReference>
<comment type="similarity">
    <text evidence="2 5">Belongs to the RecX family.</text>
</comment>
<reference evidence="9 10" key="1">
    <citation type="submission" date="2019-09" db="EMBL/GenBank/DDBJ databases">
        <title>Genome sequencing of strain KACC 19322.</title>
        <authorList>
            <person name="Heo J."/>
            <person name="Kim S.-J."/>
            <person name="Kim J.-S."/>
            <person name="Hong S.-B."/>
            <person name="Kwon S.-W."/>
        </authorList>
    </citation>
    <scope>NUCLEOTIDE SEQUENCE [LARGE SCALE GENOMIC DNA]</scope>
    <source>
        <strain evidence="9 10">KACC 19322</strain>
    </source>
</reference>
<dbReference type="OrthoDB" id="5244465at2"/>
<dbReference type="InterPro" id="IPR036388">
    <property type="entry name" value="WH-like_DNA-bd_sf"/>
</dbReference>
<dbReference type="Proteomes" id="UP000322159">
    <property type="component" value="Chromosome"/>
</dbReference>
<dbReference type="GO" id="GO:0005737">
    <property type="term" value="C:cytoplasm"/>
    <property type="evidence" value="ECO:0007669"/>
    <property type="project" value="UniProtKB-SubCell"/>
</dbReference>
<evidence type="ECO:0000313" key="9">
    <source>
        <dbReference type="EMBL" id="QEO09865.1"/>
    </source>
</evidence>
<dbReference type="Pfam" id="PF02631">
    <property type="entry name" value="RecX_HTH2"/>
    <property type="match status" value="1"/>
</dbReference>
<dbReference type="Pfam" id="PF21982">
    <property type="entry name" value="RecX_HTH1"/>
    <property type="match status" value="1"/>
</dbReference>
<comment type="subcellular location">
    <subcellularLocation>
        <location evidence="1 5">Cytoplasm</location>
    </subcellularLocation>
</comment>
<evidence type="ECO:0000256" key="2">
    <source>
        <dbReference type="ARBA" id="ARBA00009695"/>
    </source>
</evidence>
<evidence type="ECO:0000259" key="8">
    <source>
        <dbReference type="Pfam" id="PF21982"/>
    </source>
</evidence>
<evidence type="ECO:0000259" key="7">
    <source>
        <dbReference type="Pfam" id="PF21981"/>
    </source>
</evidence>
<dbReference type="KEGG" id="lyk:FLP23_07515"/>
<dbReference type="Pfam" id="PF21981">
    <property type="entry name" value="RecX_HTH3"/>
    <property type="match status" value="1"/>
</dbReference>
<evidence type="ECO:0000256" key="5">
    <source>
        <dbReference type="HAMAP-Rule" id="MF_01114"/>
    </source>
</evidence>
<dbReference type="GO" id="GO:0006282">
    <property type="term" value="P:regulation of DNA repair"/>
    <property type="evidence" value="ECO:0007669"/>
    <property type="project" value="UniProtKB-UniRule"/>
</dbReference>
<dbReference type="Gene3D" id="1.10.10.10">
    <property type="entry name" value="Winged helix-like DNA-binding domain superfamily/Winged helix DNA-binding domain"/>
    <property type="match status" value="2"/>
</dbReference>
<keyword evidence="4 5" id="KW-0963">Cytoplasm</keyword>
<feature type="domain" description="RecX first three-helical" evidence="8">
    <location>
        <begin position="56"/>
        <end position="89"/>
    </location>
</feature>
<accession>A0A5C1Y9B5</accession>
<dbReference type="InterPro" id="IPR053926">
    <property type="entry name" value="RecX_HTH_1st"/>
</dbReference>
<feature type="domain" description="RecX third three-helical" evidence="7">
    <location>
        <begin position="144"/>
        <end position="190"/>
    </location>
</feature>
<evidence type="ECO:0000313" key="10">
    <source>
        <dbReference type="Proteomes" id="UP000322159"/>
    </source>
</evidence>
<feature type="domain" description="RecX second three-helical" evidence="6">
    <location>
        <begin position="96"/>
        <end position="137"/>
    </location>
</feature>
<evidence type="ECO:0000256" key="4">
    <source>
        <dbReference type="ARBA" id="ARBA00022490"/>
    </source>
</evidence>
<proteinExistence type="inferred from homology"/>
<evidence type="ECO:0000259" key="6">
    <source>
        <dbReference type="Pfam" id="PF02631"/>
    </source>
</evidence>
<dbReference type="InterPro" id="IPR053925">
    <property type="entry name" value="RecX_HTH_3rd"/>
</dbReference>
<dbReference type="PANTHER" id="PTHR33602">
    <property type="entry name" value="REGULATORY PROTEIN RECX FAMILY PROTEIN"/>
    <property type="match status" value="1"/>
</dbReference>